<keyword evidence="3" id="KW-1185">Reference proteome</keyword>
<feature type="region of interest" description="Disordered" evidence="1">
    <location>
        <begin position="163"/>
        <end position="224"/>
    </location>
</feature>
<keyword evidence="2" id="KW-0812">Transmembrane</keyword>
<keyword evidence="2" id="KW-1133">Transmembrane helix</keyword>
<evidence type="ECO:0000313" key="4">
    <source>
        <dbReference type="WBParaSite" id="ACRNAN_Path_1060.g4061.t1"/>
    </source>
</evidence>
<keyword evidence="2" id="KW-0472">Membrane</keyword>
<dbReference type="Proteomes" id="UP000887540">
    <property type="component" value="Unplaced"/>
</dbReference>
<name>A0A914BUZ1_9BILA</name>
<dbReference type="AlphaFoldDB" id="A0A914BUZ1"/>
<protein>
    <submittedName>
        <fullName evidence="4">Uncharacterized protein</fullName>
    </submittedName>
</protein>
<reference evidence="4" key="1">
    <citation type="submission" date="2022-11" db="UniProtKB">
        <authorList>
            <consortium name="WormBaseParasite"/>
        </authorList>
    </citation>
    <scope>IDENTIFICATION</scope>
</reference>
<evidence type="ECO:0000256" key="1">
    <source>
        <dbReference type="SAM" id="MobiDB-lite"/>
    </source>
</evidence>
<accession>A0A914BUZ1</accession>
<sequence length="224" mass="25503">MANESNYTCCCNLHVRKGALGIAIAEIILAILIIVYCFHVGAFFLVAFGIRAFYCIYYVIKLPEYIKDDFDNSIEARLYYIGVFIGTVIFIVVYAYCWTVIYRAFRYMRDVVECECRNEASPVVVYGPPTQGYPQAVNQTNTNAAQPPNVLPQAGYQIWSTSPYPQQQQGYSQPSPQQQQGYSQPSPQQQQDYSNTQQPYGHQYDTPPPPPYQTTGQENFGFKK</sequence>
<evidence type="ECO:0000256" key="2">
    <source>
        <dbReference type="SAM" id="Phobius"/>
    </source>
</evidence>
<organism evidence="3 4">
    <name type="scientific">Acrobeloides nanus</name>
    <dbReference type="NCBI Taxonomy" id="290746"/>
    <lineage>
        <taxon>Eukaryota</taxon>
        <taxon>Metazoa</taxon>
        <taxon>Ecdysozoa</taxon>
        <taxon>Nematoda</taxon>
        <taxon>Chromadorea</taxon>
        <taxon>Rhabditida</taxon>
        <taxon>Tylenchina</taxon>
        <taxon>Cephalobomorpha</taxon>
        <taxon>Cephaloboidea</taxon>
        <taxon>Cephalobidae</taxon>
        <taxon>Acrobeloides</taxon>
    </lineage>
</organism>
<dbReference type="WBParaSite" id="ACRNAN_Path_1060.g4061.t1">
    <property type="protein sequence ID" value="ACRNAN_Path_1060.g4061.t1"/>
    <property type="gene ID" value="ACRNAN_Path_1060.g4061"/>
</dbReference>
<feature type="transmembrane region" description="Helical" evidence="2">
    <location>
        <begin position="27"/>
        <end position="60"/>
    </location>
</feature>
<proteinExistence type="predicted"/>
<evidence type="ECO:0000313" key="3">
    <source>
        <dbReference type="Proteomes" id="UP000887540"/>
    </source>
</evidence>
<feature type="compositionally biased region" description="Low complexity" evidence="1">
    <location>
        <begin position="163"/>
        <end position="191"/>
    </location>
</feature>
<feature type="transmembrane region" description="Helical" evidence="2">
    <location>
        <begin position="80"/>
        <end position="101"/>
    </location>
</feature>